<dbReference type="EMBL" id="CVMT01000021">
    <property type="protein sequence ID" value="CRG92849.1"/>
    <property type="molecule type" value="Genomic_DNA"/>
</dbReference>
<accession>A0A0U1MBD5</accession>
<feature type="compositionally biased region" description="Polar residues" evidence="1">
    <location>
        <begin position="207"/>
        <end position="217"/>
    </location>
</feature>
<evidence type="ECO:0000256" key="1">
    <source>
        <dbReference type="SAM" id="MobiDB-lite"/>
    </source>
</evidence>
<proteinExistence type="predicted"/>
<keyword evidence="2" id="KW-0812">Transmembrane</keyword>
<feature type="chain" id="PRO_5018256393" evidence="3">
    <location>
        <begin position="21"/>
        <end position="235"/>
    </location>
</feature>
<dbReference type="AlphaFoldDB" id="A0A0U1MBD5"/>
<keyword evidence="2" id="KW-1133">Transmembrane helix</keyword>
<feature type="region of interest" description="Disordered" evidence="1">
    <location>
        <begin position="207"/>
        <end position="226"/>
    </location>
</feature>
<name>A0A0U1MBD5_TALIS</name>
<evidence type="ECO:0000313" key="5">
    <source>
        <dbReference type="Proteomes" id="UP000054383"/>
    </source>
</evidence>
<dbReference type="Proteomes" id="UP000054383">
    <property type="component" value="Unassembled WGS sequence"/>
</dbReference>
<feature type="signal peptide" evidence="3">
    <location>
        <begin position="1"/>
        <end position="20"/>
    </location>
</feature>
<gene>
    <name evidence="4" type="ORF">PISL3812_09920</name>
</gene>
<organism evidence="4 5">
    <name type="scientific">Talaromyces islandicus</name>
    <name type="common">Penicillium islandicum</name>
    <dbReference type="NCBI Taxonomy" id="28573"/>
    <lineage>
        <taxon>Eukaryota</taxon>
        <taxon>Fungi</taxon>
        <taxon>Dikarya</taxon>
        <taxon>Ascomycota</taxon>
        <taxon>Pezizomycotina</taxon>
        <taxon>Eurotiomycetes</taxon>
        <taxon>Eurotiomycetidae</taxon>
        <taxon>Eurotiales</taxon>
        <taxon>Trichocomaceae</taxon>
        <taxon>Talaromyces</taxon>
        <taxon>Talaromyces sect. Islandici</taxon>
    </lineage>
</organism>
<protein>
    <submittedName>
        <fullName evidence="4">Uncharacterized protein</fullName>
    </submittedName>
</protein>
<keyword evidence="2" id="KW-0472">Membrane</keyword>
<evidence type="ECO:0000256" key="2">
    <source>
        <dbReference type="SAM" id="Phobius"/>
    </source>
</evidence>
<keyword evidence="3" id="KW-0732">Signal</keyword>
<sequence length="235" mass="25712">MNTFSSLFLFFFLFFFLSSSFTPLPTSLRDPAGLLVDTTTTTTTTTAMPTTMPATKVVAVAVLVLAVAVSFAVEDNSLAALAGRLDELAAVVEKIIAILELVLKALDLVKKVIDAIDTIPQWGQAKSLVFQNAFRLSSCFFFSKSPLRRLGTDKSVKLGFTLVYCISTVMTALPRCHRVEARSPISTPSLLFTIAAHDGYQGRSSIQTTSLKEPTQNRPHEEINCRPSVPRLHKL</sequence>
<keyword evidence="5" id="KW-1185">Reference proteome</keyword>
<evidence type="ECO:0000313" key="4">
    <source>
        <dbReference type="EMBL" id="CRG92849.1"/>
    </source>
</evidence>
<feature type="transmembrane region" description="Helical" evidence="2">
    <location>
        <begin position="53"/>
        <end position="73"/>
    </location>
</feature>
<evidence type="ECO:0000256" key="3">
    <source>
        <dbReference type="SAM" id="SignalP"/>
    </source>
</evidence>
<reference evidence="4 5" key="1">
    <citation type="submission" date="2015-04" db="EMBL/GenBank/DDBJ databases">
        <authorList>
            <person name="Syromyatnikov M.Y."/>
            <person name="Popov V.N."/>
        </authorList>
    </citation>
    <scope>NUCLEOTIDE SEQUENCE [LARGE SCALE GENOMIC DNA]</scope>
    <source>
        <strain evidence="4">WF-38-12</strain>
    </source>
</reference>